<gene>
    <name evidence="2" type="ORF">IE81DRAFT_82979</name>
</gene>
<evidence type="ECO:0000313" key="3">
    <source>
        <dbReference type="Proteomes" id="UP000245783"/>
    </source>
</evidence>
<organism evidence="2 3">
    <name type="scientific">Ceraceosorus guamensis</name>
    <dbReference type="NCBI Taxonomy" id="1522189"/>
    <lineage>
        <taxon>Eukaryota</taxon>
        <taxon>Fungi</taxon>
        <taxon>Dikarya</taxon>
        <taxon>Basidiomycota</taxon>
        <taxon>Ustilaginomycotina</taxon>
        <taxon>Exobasidiomycetes</taxon>
        <taxon>Ceraceosorales</taxon>
        <taxon>Ceraceosoraceae</taxon>
        <taxon>Ceraceosorus</taxon>
    </lineage>
</organism>
<name>A0A316W859_9BASI</name>
<keyword evidence="3" id="KW-1185">Reference proteome</keyword>
<feature type="region of interest" description="Disordered" evidence="1">
    <location>
        <begin position="86"/>
        <end position="106"/>
    </location>
</feature>
<dbReference type="EMBL" id="KZ819352">
    <property type="protein sequence ID" value="PWN46090.1"/>
    <property type="molecule type" value="Genomic_DNA"/>
</dbReference>
<dbReference type="InParanoid" id="A0A316W859"/>
<evidence type="ECO:0000256" key="1">
    <source>
        <dbReference type="SAM" id="MobiDB-lite"/>
    </source>
</evidence>
<reference evidence="2 3" key="1">
    <citation type="journal article" date="2018" name="Mol. Biol. Evol.">
        <title>Broad Genomic Sampling Reveals a Smut Pathogenic Ancestry of the Fungal Clade Ustilaginomycotina.</title>
        <authorList>
            <person name="Kijpornyongpan T."/>
            <person name="Mondo S.J."/>
            <person name="Barry K."/>
            <person name="Sandor L."/>
            <person name="Lee J."/>
            <person name="Lipzen A."/>
            <person name="Pangilinan J."/>
            <person name="LaButti K."/>
            <person name="Hainaut M."/>
            <person name="Henrissat B."/>
            <person name="Grigoriev I.V."/>
            <person name="Spatafora J.W."/>
            <person name="Aime M.C."/>
        </authorList>
    </citation>
    <scope>NUCLEOTIDE SEQUENCE [LARGE SCALE GENOMIC DNA]</scope>
    <source>
        <strain evidence="2 3">MCA 4658</strain>
    </source>
</reference>
<dbReference type="Proteomes" id="UP000245783">
    <property type="component" value="Unassembled WGS sequence"/>
</dbReference>
<protein>
    <submittedName>
        <fullName evidence="2">Uncharacterized protein</fullName>
    </submittedName>
</protein>
<dbReference type="GeneID" id="37039546"/>
<evidence type="ECO:0000313" key="2">
    <source>
        <dbReference type="EMBL" id="PWN46090.1"/>
    </source>
</evidence>
<accession>A0A316W859</accession>
<dbReference type="RefSeq" id="XP_025373250.1">
    <property type="nucleotide sequence ID" value="XM_025517676.1"/>
</dbReference>
<dbReference type="AlphaFoldDB" id="A0A316W859"/>
<proteinExistence type="predicted"/>
<sequence>MLTNAAACSMSAHPALCCDMRSALLPTEASSREFPINALHIFRPVHMRLVHSALKPHVFSTSKLMVSYQSVAPHFGQAGRKVEMQVEGSMSEPPMTQGGAQQDEGLPSNLTQALQDLAPHNSRAVQRLITGLRQGGTTEGLKA</sequence>